<protein>
    <recommendedName>
        <fullName evidence="4">DUF4129 domain-containing protein</fullName>
    </recommendedName>
</protein>
<dbReference type="EMBL" id="PFMI01000007">
    <property type="protein sequence ID" value="PIZ01227.1"/>
    <property type="molecule type" value="Genomic_DNA"/>
</dbReference>
<organism evidence="2 3">
    <name type="scientific">bacterium (Candidatus Gribaldobacteria) CG_4_10_14_0_8_um_filter_33_9</name>
    <dbReference type="NCBI Taxonomy" id="2014266"/>
    <lineage>
        <taxon>Bacteria</taxon>
        <taxon>Candidatus Gribaldobacteria</taxon>
    </lineage>
</organism>
<dbReference type="Proteomes" id="UP000229371">
    <property type="component" value="Unassembled WGS sequence"/>
</dbReference>
<sequence length="175" mass="21126">MQTPLEIYSPGTSEYSELGQEIKKILDYLISPQLQENLFPSQIIFFLIFIFFFLSIIYFLFKSDYLEWHFIKFIRNFLFAIFLDSKKIANKKWNKIKKNLEKSNIETQWKIYLLEALDILDKSIKKMGRQETEEVFRARKICEDIIQNPDNPMSKKQAQEVFEIFERFLIDLKIL</sequence>
<keyword evidence="1" id="KW-1133">Transmembrane helix</keyword>
<evidence type="ECO:0000313" key="2">
    <source>
        <dbReference type="EMBL" id="PIZ01227.1"/>
    </source>
</evidence>
<dbReference type="AlphaFoldDB" id="A0A2M7RPT8"/>
<proteinExistence type="predicted"/>
<accession>A0A2M7RPT8</accession>
<name>A0A2M7RPT8_9BACT</name>
<reference evidence="3" key="1">
    <citation type="submission" date="2017-09" db="EMBL/GenBank/DDBJ databases">
        <title>Depth-based differentiation of microbial function through sediment-hosted aquifers and enrichment of novel symbionts in the deep terrestrial subsurface.</title>
        <authorList>
            <person name="Probst A.J."/>
            <person name="Ladd B."/>
            <person name="Jarett J.K."/>
            <person name="Geller-Mcgrath D.E."/>
            <person name="Sieber C.M.K."/>
            <person name="Emerson J.B."/>
            <person name="Anantharaman K."/>
            <person name="Thomas B.C."/>
            <person name="Malmstrom R."/>
            <person name="Stieglmeier M."/>
            <person name="Klingl A."/>
            <person name="Woyke T."/>
            <person name="Ryan C.M."/>
            <person name="Banfield J.F."/>
        </authorList>
    </citation>
    <scope>NUCLEOTIDE SEQUENCE [LARGE SCALE GENOMIC DNA]</scope>
</reference>
<evidence type="ECO:0000313" key="3">
    <source>
        <dbReference type="Proteomes" id="UP000229371"/>
    </source>
</evidence>
<gene>
    <name evidence="2" type="ORF">COY61_00295</name>
</gene>
<feature type="transmembrane region" description="Helical" evidence="1">
    <location>
        <begin position="43"/>
        <end position="61"/>
    </location>
</feature>
<comment type="caution">
    <text evidence="2">The sequence shown here is derived from an EMBL/GenBank/DDBJ whole genome shotgun (WGS) entry which is preliminary data.</text>
</comment>
<keyword evidence="1" id="KW-0472">Membrane</keyword>
<evidence type="ECO:0008006" key="4">
    <source>
        <dbReference type="Google" id="ProtNLM"/>
    </source>
</evidence>
<keyword evidence="1" id="KW-0812">Transmembrane</keyword>
<evidence type="ECO:0000256" key="1">
    <source>
        <dbReference type="SAM" id="Phobius"/>
    </source>
</evidence>